<feature type="domain" description="Transposase IS4-like" evidence="1">
    <location>
        <begin position="2"/>
        <end position="121"/>
    </location>
</feature>
<keyword evidence="3" id="KW-1185">Reference proteome</keyword>
<reference evidence="3" key="1">
    <citation type="journal article" date="2007" name="Proc. Natl. Acad. Sci. U.S.A.">
        <title>Genome sequencing reveals complex secondary metabolome in the marine actinomycete Salinispora tropica.</title>
        <authorList>
            <person name="Udwary D.W."/>
            <person name="Zeigler L."/>
            <person name="Asolkar R.N."/>
            <person name="Singan V."/>
            <person name="Lapidus A."/>
            <person name="Fenical W."/>
            <person name="Jensen P.R."/>
            <person name="Moore B.S."/>
        </authorList>
    </citation>
    <scope>NUCLEOTIDE SEQUENCE [LARGE SCALE GENOMIC DNA]</scope>
    <source>
        <strain evidence="3">ATCC BAA-916 / DSM 44818 / CNB-440</strain>
    </source>
</reference>
<organism evidence="2 3">
    <name type="scientific">Salinispora tropica (strain ATCC BAA-916 / DSM 44818 / JCM 13857 / NBRC 105044 / CNB-440)</name>
    <dbReference type="NCBI Taxonomy" id="369723"/>
    <lineage>
        <taxon>Bacteria</taxon>
        <taxon>Bacillati</taxon>
        <taxon>Actinomycetota</taxon>
        <taxon>Actinomycetes</taxon>
        <taxon>Micromonosporales</taxon>
        <taxon>Micromonosporaceae</taxon>
        <taxon>Salinispora</taxon>
    </lineage>
</organism>
<dbReference type="PATRIC" id="fig|369723.5.peg.3618"/>
<evidence type="ECO:0000313" key="3">
    <source>
        <dbReference type="Proteomes" id="UP000000235"/>
    </source>
</evidence>
<evidence type="ECO:0000259" key="1">
    <source>
        <dbReference type="Pfam" id="PF01609"/>
    </source>
</evidence>
<name>A4XAI6_SALTO</name>
<evidence type="ECO:0000313" key="2">
    <source>
        <dbReference type="EMBL" id="ABP55935.1"/>
    </source>
</evidence>
<dbReference type="Proteomes" id="UP000000235">
    <property type="component" value="Chromosome"/>
</dbReference>
<dbReference type="STRING" id="369723.Strop_3504"/>
<dbReference type="AlphaFoldDB" id="A4XAI6"/>
<gene>
    <name evidence="2" type="ordered locus">Strop_3504</name>
</gene>
<sequence>MITDGDDTPLAVITTGGNVRDISKAVDLLDAVPPVAGHRGAPRRRRPVLLADKGYDSAGIRDACRKRRTEPIIPRPGRKHVKGLGKLRHVVEQSIALLHQFRRLAIRWERHLDLHDALVSLGCAPMLRMARSSAYGGVRSQDLSSWRALRPVPVRGDWTVYDCPTRRSASGYRQRCGTR</sequence>
<proteinExistence type="predicted"/>
<protein>
    <submittedName>
        <fullName evidence="2">Transposase, IS4 family</fullName>
    </submittedName>
</protein>
<dbReference type="InterPro" id="IPR002559">
    <property type="entry name" value="Transposase_11"/>
</dbReference>
<dbReference type="PANTHER" id="PTHR30007:SF1">
    <property type="entry name" value="BLR1914 PROTEIN"/>
    <property type="match status" value="1"/>
</dbReference>
<dbReference type="GO" id="GO:0004803">
    <property type="term" value="F:transposase activity"/>
    <property type="evidence" value="ECO:0007669"/>
    <property type="project" value="InterPro"/>
</dbReference>
<dbReference type="GO" id="GO:0006313">
    <property type="term" value="P:DNA transposition"/>
    <property type="evidence" value="ECO:0007669"/>
    <property type="project" value="InterPro"/>
</dbReference>
<dbReference type="Pfam" id="PF01609">
    <property type="entry name" value="DDE_Tnp_1"/>
    <property type="match status" value="1"/>
</dbReference>
<dbReference type="KEGG" id="stp:Strop_3504"/>
<dbReference type="PANTHER" id="PTHR30007">
    <property type="entry name" value="PHP DOMAIN PROTEIN"/>
    <property type="match status" value="1"/>
</dbReference>
<accession>A4XAI6</accession>
<dbReference type="GO" id="GO:0003677">
    <property type="term" value="F:DNA binding"/>
    <property type="evidence" value="ECO:0007669"/>
    <property type="project" value="InterPro"/>
</dbReference>
<dbReference type="EMBL" id="CP000667">
    <property type="protein sequence ID" value="ABP55935.1"/>
    <property type="molecule type" value="Genomic_DNA"/>
</dbReference>
<dbReference type="eggNOG" id="COG3293">
    <property type="taxonomic scope" value="Bacteria"/>
</dbReference>
<dbReference type="HOGENOM" id="CLU_1502448_0_0_11"/>